<dbReference type="EMBL" id="JAGGNH010000001">
    <property type="protein sequence ID" value="KAJ0989246.1"/>
    <property type="molecule type" value="Genomic_DNA"/>
</dbReference>
<gene>
    <name evidence="5" type="ORF">J5N97_007602</name>
</gene>
<dbReference type="InterPro" id="IPR029069">
    <property type="entry name" value="HotDog_dom_sf"/>
</dbReference>
<organism evidence="5 6">
    <name type="scientific">Dioscorea zingiberensis</name>
    <dbReference type="NCBI Taxonomy" id="325984"/>
    <lineage>
        <taxon>Eukaryota</taxon>
        <taxon>Viridiplantae</taxon>
        <taxon>Streptophyta</taxon>
        <taxon>Embryophyta</taxon>
        <taxon>Tracheophyta</taxon>
        <taxon>Spermatophyta</taxon>
        <taxon>Magnoliopsida</taxon>
        <taxon>Liliopsida</taxon>
        <taxon>Dioscoreales</taxon>
        <taxon>Dioscoreaceae</taxon>
        <taxon>Dioscorea</taxon>
    </lineage>
</organism>
<protein>
    <recommendedName>
        <fullName evidence="4">Thioesterase domain-containing protein</fullName>
    </recommendedName>
</protein>
<comment type="caution">
    <text evidence="5">The sequence shown here is derived from an EMBL/GenBank/DDBJ whole genome shotgun (WGS) entry which is preliminary data.</text>
</comment>
<proteinExistence type="inferred from homology"/>
<dbReference type="CDD" id="cd03443">
    <property type="entry name" value="PaaI_thioesterase"/>
    <property type="match status" value="1"/>
</dbReference>
<feature type="coiled-coil region" evidence="3">
    <location>
        <begin position="129"/>
        <end position="156"/>
    </location>
</feature>
<evidence type="ECO:0000259" key="4">
    <source>
        <dbReference type="Pfam" id="PF03061"/>
    </source>
</evidence>
<dbReference type="Pfam" id="PF03061">
    <property type="entry name" value="4HBT"/>
    <property type="match status" value="1"/>
</dbReference>
<feature type="domain" description="Thioesterase" evidence="4">
    <location>
        <begin position="73"/>
        <end position="127"/>
    </location>
</feature>
<accession>A0A9D5DCA4</accession>
<dbReference type="SUPFAM" id="SSF54637">
    <property type="entry name" value="Thioesterase/thiol ester dehydrase-isomerase"/>
    <property type="match status" value="1"/>
</dbReference>
<dbReference type="AlphaFoldDB" id="A0A9D5DCA4"/>
<dbReference type="Gene3D" id="3.10.129.10">
    <property type="entry name" value="Hotdog Thioesterase"/>
    <property type="match status" value="1"/>
</dbReference>
<keyword evidence="6" id="KW-1185">Reference proteome</keyword>
<dbReference type="InterPro" id="IPR039298">
    <property type="entry name" value="ACOT13"/>
</dbReference>
<name>A0A9D5DCA4_9LILI</name>
<reference evidence="5" key="2">
    <citation type="journal article" date="2022" name="Hortic Res">
        <title>The genome of Dioscorea zingiberensis sheds light on the biosynthesis, origin and evolution of the medicinally important diosgenin saponins.</title>
        <authorList>
            <person name="Li Y."/>
            <person name="Tan C."/>
            <person name="Li Z."/>
            <person name="Guo J."/>
            <person name="Li S."/>
            <person name="Chen X."/>
            <person name="Wang C."/>
            <person name="Dai X."/>
            <person name="Yang H."/>
            <person name="Song W."/>
            <person name="Hou L."/>
            <person name="Xu J."/>
            <person name="Tong Z."/>
            <person name="Xu A."/>
            <person name="Yuan X."/>
            <person name="Wang W."/>
            <person name="Yang Q."/>
            <person name="Chen L."/>
            <person name="Sun Z."/>
            <person name="Wang K."/>
            <person name="Pan B."/>
            <person name="Chen J."/>
            <person name="Bao Y."/>
            <person name="Liu F."/>
            <person name="Qi X."/>
            <person name="Gang D.R."/>
            <person name="Wen J."/>
            <person name="Li J."/>
        </authorList>
    </citation>
    <scope>NUCLEOTIDE SEQUENCE</scope>
    <source>
        <strain evidence="5">Dzin_1.0</strain>
    </source>
</reference>
<dbReference type="PANTHER" id="PTHR21660:SF1">
    <property type="entry name" value="ACYL-COENZYME A THIOESTERASE 13"/>
    <property type="match status" value="1"/>
</dbReference>
<dbReference type="GO" id="GO:0047617">
    <property type="term" value="F:fatty acyl-CoA hydrolase activity"/>
    <property type="evidence" value="ECO:0007669"/>
    <property type="project" value="InterPro"/>
</dbReference>
<sequence length="162" mass="17370">MGMGGGEEAVAAREWLEGMMSRVDGGATTVAEICGSKAGLFDAVAMWGLKVLHTGGGRALCSLCVPKFLTGEGGYWHAGSIASVIDDVGAAAIMTTEGHIKVSVDFDISYFCPAKVNEEVVIDARLVMRATLNKVKSRLEGEMEALKKRLEEVLNKRETQYK</sequence>
<dbReference type="OrthoDB" id="46529at2759"/>
<keyword evidence="2" id="KW-0378">Hydrolase</keyword>
<dbReference type="PANTHER" id="PTHR21660">
    <property type="entry name" value="THIOESTERASE SUPERFAMILY MEMBER-RELATED"/>
    <property type="match status" value="1"/>
</dbReference>
<comment type="similarity">
    <text evidence="1">Belongs to the thioesterase PaaI family.</text>
</comment>
<dbReference type="Proteomes" id="UP001085076">
    <property type="component" value="Miscellaneous, Linkage group lg01"/>
</dbReference>
<reference evidence="5" key="1">
    <citation type="submission" date="2021-03" db="EMBL/GenBank/DDBJ databases">
        <authorList>
            <person name="Li Z."/>
            <person name="Yang C."/>
        </authorList>
    </citation>
    <scope>NUCLEOTIDE SEQUENCE</scope>
    <source>
        <strain evidence="5">Dzin_1.0</strain>
        <tissue evidence="5">Leaf</tissue>
    </source>
</reference>
<keyword evidence="3" id="KW-0175">Coiled coil</keyword>
<dbReference type="InterPro" id="IPR006683">
    <property type="entry name" value="Thioestr_dom"/>
</dbReference>
<evidence type="ECO:0000313" key="6">
    <source>
        <dbReference type="Proteomes" id="UP001085076"/>
    </source>
</evidence>
<evidence type="ECO:0000256" key="1">
    <source>
        <dbReference type="ARBA" id="ARBA00008324"/>
    </source>
</evidence>
<evidence type="ECO:0000313" key="5">
    <source>
        <dbReference type="EMBL" id="KAJ0989246.1"/>
    </source>
</evidence>
<evidence type="ECO:0000256" key="2">
    <source>
        <dbReference type="ARBA" id="ARBA00022801"/>
    </source>
</evidence>
<evidence type="ECO:0000256" key="3">
    <source>
        <dbReference type="SAM" id="Coils"/>
    </source>
</evidence>